<name>A0A3N2R8K9_9RHOB</name>
<dbReference type="InterPro" id="IPR013096">
    <property type="entry name" value="Cupin_2"/>
</dbReference>
<evidence type="ECO:0000256" key="1">
    <source>
        <dbReference type="ARBA" id="ARBA00023125"/>
    </source>
</evidence>
<feature type="domain" description="HTH cro/C1-type" evidence="3">
    <location>
        <begin position="21"/>
        <end position="75"/>
    </location>
</feature>
<dbReference type="Pfam" id="PF07883">
    <property type="entry name" value="Cupin_2"/>
    <property type="match status" value="1"/>
</dbReference>
<evidence type="ECO:0000313" key="4">
    <source>
        <dbReference type="EMBL" id="ROU03804.1"/>
    </source>
</evidence>
<dbReference type="AlphaFoldDB" id="A0A3N2R8K9"/>
<dbReference type="SUPFAM" id="SSF51182">
    <property type="entry name" value="RmlC-like cupins"/>
    <property type="match status" value="1"/>
</dbReference>
<dbReference type="InterPro" id="IPR011051">
    <property type="entry name" value="RmlC_Cupin_sf"/>
</dbReference>
<dbReference type="CDD" id="cd00093">
    <property type="entry name" value="HTH_XRE"/>
    <property type="match status" value="1"/>
</dbReference>
<feature type="region of interest" description="Disordered" evidence="2">
    <location>
        <begin position="217"/>
        <end position="236"/>
    </location>
</feature>
<dbReference type="PROSITE" id="PS50943">
    <property type="entry name" value="HTH_CROC1"/>
    <property type="match status" value="1"/>
</dbReference>
<evidence type="ECO:0000313" key="5">
    <source>
        <dbReference type="Proteomes" id="UP000268016"/>
    </source>
</evidence>
<dbReference type="Gene3D" id="1.10.260.40">
    <property type="entry name" value="lambda repressor-like DNA-binding domains"/>
    <property type="match status" value="1"/>
</dbReference>
<dbReference type="InterPro" id="IPR010982">
    <property type="entry name" value="Lambda_DNA-bd_dom_sf"/>
</dbReference>
<dbReference type="GO" id="GO:0003700">
    <property type="term" value="F:DNA-binding transcription factor activity"/>
    <property type="evidence" value="ECO:0007669"/>
    <property type="project" value="TreeGrafter"/>
</dbReference>
<dbReference type="InterPro" id="IPR050807">
    <property type="entry name" value="TransReg_Diox_bact_type"/>
</dbReference>
<dbReference type="SMART" id="SM00530">
    <property type="entry name" value="HTH_XRE"/>
    <property type="match status" value="1"/>
</dbReference>
<dbReference type="SUPFAM" id="SSF47413">
    <property type="entry name" value="lambda repressor-like DNA-binding domains"/>
    <property type="match status" value="1"/>
</dbReference>
<dbReference type="Pfam" id="PF01381">
    <property type="entry name" value="HTH_3"/>
    <property type="match status" value="1"/>
</dbReference>
<dbReference type="InterPro" id="IPR014710">
    <property type="entry name" value="RmlC-like_jellyroll"/>
</dbReference>
<comment type="caution">
    <text evidence="4">The sequence shown here is derived from an EMBL/GenBank/DDBJ whole genome shotgun (WGS) entry which is preliminary data.</text>
</comment>
<dbReference type="InterPro" id="IPR001387">
    <property type="entry name" value="Cro/C1-type_HTH"/>
</dbReference>
<organism evidence="4 5">
    <name type="scientific">Histidinibacterium lentulum</name>
    <dbReference type="NCBI Taxonomy" id="2480588"/>
    <lineage>
        <taxon>Bacteria</taxon>
        <taxon>Pseudomonadati</taxon>
        <taxon>Pseudomonadota</taxon>
        <taxon>Alphaproteobacteria</taxon>
        <taxon>Rhodobacterales</taxon>
        <taxon>Paracoccaceae</taxon>
        <taxon>Histidinibacterium</taxon>
    </lineage>
</organism>
<dbReference type="EMBL" id="RDRB01000002">
    <property type="protein sequence ID" value="ROU03804.1"/>
    <property type="molecule type" value="Genomic_DNA"/>
</dbReference>
<evidence type="ECO:0000256" key="2">
    <source>
        <dbReference type="SAM" id="MobiDB-lite"/>
    </source>
</evidence>
<gene>
    <name evidence="4" type="ORF">EAT49_05800</name>
</gene>
<dbReference type="Gene3D" id="2.60.120.10">
    <property type="entry name" value="Jelly Rolls"/>
    <property type="match status" value="1"/>
</dbReference>
<dbReference type="OrthoDB" id="9805356at2"/>
<dbReference type="GO" id="GO:0003677">
    <property type="term" value="F:DNA binding"/>
    <property type="evidence" value="ECO:0007669"/>
    <property type="project" value="UniProtKB-KW"/>
</dbReference>
<dbReference type="CDD" id="cd02209">
    <property type="entry name" value="cupin_XRE_C"/>
    <property type="match status" value="1"/>
</dbReference>
<accession>A0A3N2R8K9</accession>
<keyword evidence="1" id="KW-0238">DNA-binding</keyword>
<dbReference type="GO" id="GO:0005829">
    <property type="term" value="C:cytosol"/>
    <property type="evidence" value="ECO:0007669"/>
    <property type="project" value="TreeGrafter"/>
</dbReference>
<dbReference type="PANTHER" id="PTHR46797">
    <property type="entry name" value="HTH-TYPE TRANSCRIPTIONAL REGULATOR"/>
    <property type="match status" value="1"/>
</dbReference>
<evidence type="ECO:0000259" key="3">
    <source>
        <dbReference type="PROSITE" id="PS50943"/>
    </source>
</evidence>
<dbReference type="PANTHER" id="PTHR46797:SF20">
    <property type="entry name" value="BLR4304 PROTEIN"/>
    <property type="match status" value="1"/>
</dbReference>
<sequence>MRAAARMKDQDDPKISIGARLRQLRQDGDLTLATIAQRSGISASTLSKIENNKVSPTFANLLKLSEAFGVSLSRMIGDTESSPPPTTARIAVTRADEVAFTTTQTYDMGPLCTDLRNKRMSPFLDNVRSSAAGPGEKLVRHMGEEFVYVLKGELEIHTEHYEPIRLSPGDSAYFDSQMAHAFRSAGEEQAQMLMVWLPPEGTDAENGQRLIRQITQQDVSGDIDHQAPLPPGSAKD</sequence>
<dbReference type="Proteomes" id="UP000268016">
    <property type="component" value="Unassembled WGS sequence"/>
</dbReference>
<proteinExistence type="predicted"/>
<protein>
    <submittedName>
        <fullName evidence="4">Helix-turn-helix domain-containing protein</fullName>
    </submittedName>
</protein>
<reference evidence="4 5" key="1">
    <citation type="submission" date="2018-10" db="EMBL/GenBank/DDBJ databases">
        <title>Histidinibacterium lentulum gen. nov., sp. nov., a marine bacterium from the culture broth of Picochlorum sp. 122.</title>
        <authorList>
            <person name="Wang G."/>
        </authorList>
    </citation>
    <scope>NUCLEOTIDE SEQUENCE [LARGE SCALE GENOMIC DNA]</scope>
    <source>
        <strain evidence="4 5">B17</strain>
    </source>
</reference>
<keyword evidence="5" id="KW-1185">Reference proteome</keyword>